<reference evidence="2" key="1">
    <citation type="submission" date="2016-11" db="EMBL/GenBank/DDBJ databases">
        <authorList>
            <person name="Varghese N."/>
            <person name="Submissions S."/>
        </authorList>
    </citation>
    <scope>NUCLEOTIDE SEQUENCE [LARGE SCALE GENOMIC DNA]</scope>
    <source>
        <strain evidence="2">DSM 26884</strain>
    </source>
</reference>
<organism evidence="1 2">
    <name type="scientific">Bacteroides stercorirosoris</name>
    <dbReference type="NCBI Taxonomy" id="871324"/>
    <lineage>
        <taxon>Bacteria</taxon>
        <taxon>Pseudomonadati</taxon>
        <taxon>Bacteroidota</taxon>
        <taxon>Bacteroidia</taxon>
        <taxon>Bacteroidales</taxon>
        <taxon>Bacteroidaceae</taxon>
        <taxon>Bacteroides</taxon>
    </lineage>
</organism>
<accession>A0A1M6ERS5</accession>
<keyword evidence="2" id="KW-1185">Reference proteome</keyword>
<sequence length="99" mass="11884">MFGKIVARIDIDNFKRLSEIRDKYGFSSNYEIIQYLVACFLRVADPEHDETEEPVPDEIKDMFADYSEAEKHFEFVKPKRKLPQYKLDEIHGQLRLWEN</sequence>
<evidence type="ECO:0000313" key="2">
    <source>
        <dbReference type="Proteomes" id="UP000184192"/>
    </source>
</evidence>
<protein>
    <submittedName>
        <fullName evidence="1">Uncharacterized protein</fullName>
    </submittedName>
</protein>
<dbReference type="AlphaFoldDB" id="A0A1M6ERS5"/>
<evidence type="ECO:0000313" key="1">
    <source>
        <dbReference type="EMBL" id="SHI88194.1"/>
    </source>
</evidence>
<name>A0A1M6ERS5_9BACE</name>
<proteinExistence type="predicted"/>
<gene>
    <name evidence="1" type="ORF">SAMN05444350_11033</name>
</gene>
<dbReference type="EMBL" id="FQZN01000010">
    <property type="protein sequence ID" value="SHI88194.1"/>
    <property type="molecule type" value="Genomic_DNA"/>
</dbReference>
<dbReference type="Proteomes" id="UP000184192">
    <property type="component" value="Unassembled WGS sequence"/>
</dbReference>
<dbReference type="eggNOG" id="ENOG5032IIR">
    <property type="taxonomic scope" value="Bacteria"/>
</dbReference>